<dbReference type="AlphaFoldDB" id="E7SC07"/>
<evidence type="ECO:0000259" key="1">
    <source>
        <dbReference type="Pfam" id="PF08349"/>
    </source>
</evidence>
<accession>E7SC07</accession>
<evidence type="ECO:0000313" key="2">
    <source>
        <dbReference type="EMBL" id="EFV98958.1"/>
    </source>
</evidence>
<dbReference type="Pfam" id="PF08349">
    <property type="entry name" value="DUF1722"/>
    <property type="match status" value="1"/>
</dbReference>
<dbReference type="RefSeq" id="WP_006595973.1">
    <property type="nucleotide sequence ID" value="NZ_AFUD01000047.1"/>
</dbReference>
<dbReference type="PATRIC" id="fig|888833.12.peg.141"/>
<keyword evidence="3" id="KW-1185">Reference proteome</keyword>
<organism evidence="2 3">
    <name type="scientific">Streptococcus australis ATCC 700641</name>
    <dbReference type="NCBI Taxonomy" id="888833"/>
    <lineage>
        <taxon>Bacteria</taxon>
        <taxon>Bacillati</taxon>
        <taxon>Bacillota</taxon>
        <taxon>Bacilli</taxon>
        <taxon>Lactobacillales</taxon>
        <taxon>Streptococcaceae</taxon>
        <taxon>Streptococcus</taxon>
    </lineage>
</organism>
<dbReference type="InterPro" id="IPR013560">
    <property type="entry name" value="DUF1722"/>
</dbReference>
<dbReference type="GeneID" id="93922128"/>
<name>E7SC07_9STRE</name>
<protein>
    <recommendedName>
        <fullName evidence="1">DUF1722 domain-containing protein</fullName>
    </recommendedName>
</protein>
<dbReference type="EMBL" id="AEQR01000019">
    <property type="protein sequence ID" value="EFV98958.1"/>
    <property type="molecule type" value="Genomic_DNA"/>
</dbReference>
<evidence type="ECO:0000313" key="3">
    <source>
        <dbReference type="Proteomes" id="UP000002814"/>
    </source>
</evidence>
<reference evidence="2 3" key="1">
    <citation type="submission" date="2010-12" db="EMBL/GenBank/DDBJ databases">
        <authorList>
            <person name="Muzny D."/>
            <person name="Qin X."/>
            <person name="Deng J."/>
            <person name="Jiang H."/>
            <person name="Liu Y."/>
            <person name="Qu J."/>
            <person name="Song X.-Z."/>
            <person name="Zhang L."/>
            <person name="Thornton R."/>
            <person name="Coyle M."/>
            <person name="Francisco L."/>
            <person name="Jackson L."/>
            <person name="Javaid M."/>
            <person name="Korchina V."/>
            <person name="Kovar C."/>
            <person name="Mata R."/>
            <person name="Mathew T."/>
            <person name="Ngo R."/>
            <person name="Nguyen L."/>
            <person name="Nguyen N."/>
            <person name="Okwuonu G."/>
            <person name="Ongeri F."/>
            <person name="Pham C."/>
            <person name="Simmons D."/>
            <person name="Wilczek-Boney K."/>
            <person name="Hale W."/>
            <person name="Jakkamsetti A."/>
            <person name="Pham P."/>
            <person name="Ruth R."/>
            <person name="San Lucas F."/>
            <person name="Warren J."/>
            <person name="Zhang J."/>
            <person name="Zhao Z."/>
            <person name="Zhou C."/>
            <person name="Zhu D."/>
            <person name="Lee S."/>
            <person name="Bess C."/>
            <person name="Blankenburg K."/>
            <person name="Forbes L."/>
            <person name="Fu Q."/>
            <person name="Gubbala S."/>
            <person name="Hirani K."/>
            <person name="Jayaseelan J.C."/>
            <person name="Lara F."/>
            <person name="Munidasa M."/>
            <person name="Palculict T."/>
            <person name="Patil S."/>
            <person name="Pu L.-L."/>
            <person name="Saada N."/>
            <person name="Tang L."/>
            <person name="Weissenberger G."/>
            <person name="Zhu Y."/>
            <person name="Hemphill L."/>
            <person name="Shang Y."/>
            <person name="Youmans B."/>
            <person name="Ayvaz T."/>
            <person name="Ross M."/>
            <person name="Santibanez J."/>
            <person name="Aqrawi P."/>
            <person name="Gross S."/>
            <person name="Joshi V."/>
            <person name="Fowler G."/>
            <person name="Nazareth L."/>
            <person name="Reid J."/>
            <person name="Worley K."/>
            <person name="Petrosino J."/>
            <person name="Highlander S."/>
            <person name="Gibbs R."/>
        </authorList>
    </citation>
    <scope>NUCLEOTIDE SEQUENCE [LARGE SCALE GENOMIC DNA]</scope>
    <source>
        <strain evidence="2 3">ATCC 700641</strain>
    </source>
</reference>
<dbReference type="Proteomes" id="UP000002814">
    <property type="component" value="Unassembled WGS sequence"/>
</dbReference>
<sequence>MDQKHHCQVLWAKNKYLVLSRSSNIYKEIREYLKQDQVEVSHVEGLIQQAIALPENRGQVSNAFQHIWGYFKKQATAEEKADFMLLLEKYQHGQASQEYLIKWVQALLKRYPNRYLQDSTLLGGQ</sequence>
<dbReference type="eggNOG" id="COG3272">
    <property type="taxonomic scope" value="Bacteria"/>
</dbReference>
<gene>
    <name evidence="2" type="ORF">HMPREF9421_1066</name>
</gene>
<dbReference type="HOGENOM" id="CLU_147269_1_0_9"/>
<proteinExistence type="predicted"/>
<feature type="domain" description="DUF1722" evidence="1">
    <location>
        <begin position="15"/>
        <end position="122"/>
    </location>
</feature>
<comment type="caution">
    <text evidence="2">The sequence shown here is derived from an EMBL/GenBank/DDBJ whole genome shotgun (WGS) entry which is preliminary data.</text>
</comment>